<organism evidence="2 3">
    <name type="scientific">Stieleria varia</name>
    <dbReference type="NCBI Taxonomy" id="2528005"/>
    <lineage>
        <taxon>Bacteria</taxon>
        <taxon>Pseudomonadati</taxon>
        <taxon>Planctomycetota</taxon>
        <taxon>Planctomycetia</taxon>
        <taxon>Pirellulales</taxon>
        <taxon>Pirellulaceae</taxon>
        <taxon>Stieleria</taxon>
    </lineage>
</organism>
<keyword evidence="2" id="KW-0378">Hydrolase</keyword>
<dbReference type="RefSeq" id="WP_146518110.1">
    <property type="nucleotide sequence ID" value="NZ_CP151726.1"/>
</dbReference>
<proteinExistence type="predicted"/>
<dbReference type="InterPro" id="IPR000073">
    <property type="entry name" value="AB_hydrolase_1"/>
</dbReference>
<gene>
    <name evidence="2" type="primary">ytpA</name>
    <name evidence="2" type="ORF">Pla52n_05680</name>
</gene>
<dbReference type="PRINTS" id="PR00111">
    <property type="entry name" value="ABHYDROLASE"/>
</dbReference>
<feature type="domain" description="Serine aminopeptidase S33" evidence="1">
    <location>
        <begin position="38"/>
        <end position="278"/>
    </location>
</feature>
<dbReference type="GO" id="GO:0016787">
    <property type="term" value="F:hydrolase activity"/>
    <property type="evidence" value="ECO:0007669"/>
    <property type="project" value="UniProtKB-KW"/>
</dbReference>
<evidence type="ECO:0000313" key="2">
    <source>
        <dbReference type="EMBL" id="TWU07991.1"/>
    </source>
</evidence>
<keyword evidence="3" id="KW-1185">Reference proteome</keyword>
<sequence length="310" mass="34256">MGQRKYGRENQGYLVQTIHLKSGQSQSLSGTLWTPDTAPTGVLVLLHGLGDHSDRFAQMASVLVKSGWAVLGMDLPGHGRSPGRRGDAKYRDLLGHVAAARHQMAVRFPAAAQVILGHSMGGNLAMNYVIRCEQLDRRDTPPLEGIVLCSPMLLPPDPPPRPHVFAAWLTGHLLPWWKIRRRPEVELLTSDARHAVTIEQDEVMHGEVTLRLATQLLAQGRFALDNANQVNVPTLICYGDDDQLIDKAACRHAAMRIGSGVTVQCWPDQRHDLLHDTQADQVIEELCLWLRGLVKSENSQLQLSRVTVAA</sequence>
<accession>A0A5C6B977</accession>
<dbReference type="SUPFAM" id="SSF53474">
    <property type="entry name" value="alpha/beta-Hydrolases"/>
    <property type="match status" value="1"/>
</dbReference>
<dbReference type="Gene3D" id="3.40.50.1820">
    <property type="entry name" value="alpha/beta hydrolase"/>
    <property type="match status" value="1"/>
</dbReference>
<dbReference type="PANTHER" id="PTHR11614">
    <property type="entry name" value="PHOSPHOLIPASE-RELATED"/>
    <property type="match status" value="1"/>
</dbReference>
<evidence type="ECO:0000313" key="3">
    <source>
        <dbReference type="Proteomes" id="UP000320176"/>
    </source>
</evidence>
<comment type="caution">
    <text evidence="2">The sequence shown here is derived from an EMBL/GenBank/DDBJ whole genome shotgun (WGS) entry which is preliminary data.</text>
</comment>
<dbReference type="Pfam" id="PF12146">
    <property type="entry name" value="Hydrolase_4"/>
    <property type="match status" value="1"/>
</dbReference>
<dbReference type="InterPro" id="IPR051044">
    <property type="entry name" value="MAG_DAG_Lipase"/>
</dbReference>
<dbReference type="EMBL" id="SJPN01000001">
    <property type="protein sequence ID" value="TWU07991.1"/>
    <property type="molecule type" value="Genomic_DNA"/>
</dbReference>
<dbReference type="OrthoDB" id="9806902at2"/>
<name>A0A5C6B977_9BACT</name>
<dbReference type="AlphaFoldDB" id="A0A5C6B977"/>
<protein>
    <submittedName>
        <fullName evidence="2">Phospholipase YtpA</fullName>
        <ecNumber evidence="2">3.1.1.-</ecNumber>
    </submittedName>
</protein>
<dbReference type="InterPro" id="IPR022742">
    <property type="entry name" value="Hydrolase_4"/>
</dbReference>
<dbReference type="EC" id="3.1.1.-" evidence="2"/>
<dbReference type="InterPro" id="IPR029058">
    <property type="entry name" value="AB_hydrolase_fold"/>
</dbReference>
<reference evidence="2 3" key="1">
    <citation type="submission" date="2019-02" db="EMBL/GenBank/DDBJ databases">
        <title>Deep-cultivation of Planctomycetes and their phenomic and genomic characterization uncovers novel biology.</title>
        <authorList>
            <person name="Wiegand S."/>
            <person name="Jogler M."/>
            <person name="Boedeker C."/>
            <person name="Pinto D."/>
            <person name="Vollmers J."/>
            <person name="Rivas-Marin E."/>
            <person name="Kohn T."/>
            <person name="Peeters S.H."/>
            <person name="Heuer A."/>
            <person name="Rast P."/>
            <person name="Oberbeckmann S."/>
            <person name="Bunk B."/>
            <person name="Jeske O."/>
            <person name="Meyerdierks A."/>
            <person name="Storesund J.E."/>
            <person name="Kallscheuer N."/>
            <person name="Luecker S."/>
            <person name="Lage O.M."/>
            <person name="Pohl T."/>
            <person name="Merkel B.J."/>
            <person name="Hornburger P."/>
            <person name="Mueller R.-W."/>
            <person name="Bruemmer F."/>
            <person name="Labrenz M."/>
            <person name="Spormann A.M."/>
            <person name="Op Den Camp H."/>
            <person name="Overmann J."/>
            <person name="Amann R."/>
            <person name="Jetten M.S.M."/>
            <person name="Mascher T."/>
            <person name="Medema M.H."/>
            <person name="Devos D.P."/>
            <person name="Kaster A.-K."/>
            <person name="Ovreas L."/>
            <person name="Rohde M."/>
            <person name="Galperin M.Y."/>
            <person name="Jogler C."/>
        </authorList>
    </citation>
    <scope>NUCLEOTIDE SEQUENCE [LARGE SCALE GENOMIC DNA]</scope>
    <source>
        <strain evidence="2 3">Pla52n</strain>
    </source>
</reference>
<evidence type="ECO:0000259" key="1">
    <source>
        <dbReference type="Pfam" id="PF12146"/>
    </source>
</evidence>
<dbReference type="Proteomes" id="UP000320176">
    <property type="component" value="Unassembled WGS sequence"/>
</dbReference>